<sequence length="259" mass="27676">MSTSDAEARTRIAALRASHDRLRAVAAPLTADQVRSPGYPSEWTIAQVLSHLGSGAEINELLFDAAVNGQEPPVQEDFQAIWAVWDAKTPDAQAADVLTADARLVEKVEALDADQRASLTFALWSGPSDVAGFVSSRLSEHAVHVWDVEVMLDPSATVLPDAVGIVLDVAQQLVRFAGKPGPAGRIHVTLTDPDREYALVLGEQVALEPWDGGESTGSLDLPAEAFLRLLYGRLDPAHSPSVTAQNVDLDALRAVFPGF</sequence>
<comment type="caution">
    <text evidence="2">The sequence shown here is derived from an EMBL/GenBank/DDBJ whole genome shotgun (WGS) entry which is preliminary data.</text>
</comment>
<protein>
    <submittedName>
        <fullName evidence="2">Maleylpyruvate isomerase family mycothiol-dependent enzyme</fullName>
    </submittedName>
</protein>
<dbReference type="Pfam" id="PF11716">
    <property type="entry name" value="MDMPI_N"/>
    <property type="match status" value="1"/>
</dbReference>
<dbReference type="Gene3D" id="1.20.120.450">
    <property type="entry name" value="dinb family like domain"/>
    <property type="match status" value="1"/>
</dbReference>
<organism evidence="2 3">
    <name type="scientific">Cryptosporangium minutisporangium</name>
    <dbReference type="NCBI Taxonomy" id="113569"/>
    <lineage>
        <taxon>Bacteria</taxon>
        <taxon>Bacillati</taxon>
        <taxon>Actinomycetota</taxon>
        <taxon>Actinomycetes</taxon>
        <taxon>Cryptosporangiales</taxon>
        <taxon>Cryptosporangiaceae</taxon>
        <taxon>Cryptosporangium</taxon>
    </lineage>
</organism>
<keyword evidence="2" id="KW-0413">Isomerase</keyword>
<gene>
    <name evidence="2" type="ORF">GCM10020369_57260</name>
</gene>
<proteinExistence type="predicted"/>
<dbReference type="NCBIfam" id="TIGR03083">
    <property type="entry name" value="maleylpyruvate isomerase family mycothiol-dependent enzyme"/>
    <property type="match status" value="1"/>
</dbReference>
<dbReference type="Proteomes" id="UP001501676">
    <property type="component" value="Unassembled WGS sequence"/>
</dbReference>
<dbReference type="SUPFAM" id="SSF109854">
    <property type="entry name" value="DinB/YfiT-like putative metalloenzymes"/>
    <property type="match status" value="1"/>
</dbReference>
<feature type="domain" description="Mycothiol-dependent maleylpyruvate isomerase metal-binding" evidence="1">
    <location>
        <begin position="15"/>
        <end position="149"/>
    </location>
</feature>
<evidence type="ECO:0000313" key="3">
    <source>
        <dbReference type="Proteomes" id="UP001501676"/>
    </source>
</evidence>
<name>A0ABP6T5H0_9ACTN</name>
<dbReference type="InterPro" id="IPR017517">
    <property type="entry name" value="Maleyloyr_isom"/>
</dbReference>
<dbReference type="RefSeq" id="WP_345731341.1">
    <property type="nucleotide sequence ID" value="NZ_BAAAYN010000040.1"/>
</dbReference>
<dbReference type="InterPro" id="IPR034660">
    <property type="entry name" value="DinB/YfiT-like"/>
</dbReference>
<dbReference type="GO" id="GO:0016853">
    <property type="term" value="F:isomerase activity"/>
    <property type="evidence" value="ECO:0007669"/>
    <property type="project" value="UniProtKB-KW"/>
</dbReference>
<reference evidence="3" key="1">
    <citation type="journal article" date="2019" name="Int. J. Syst. Evol. Microbiol.">
        <title>The Global Catalogue of Microorganisms (GCM) 10K type strain sequencing project: providing services to taxonomists for standard genome sequencing and annotation.</title>
        <authorList>
            <consortium name="The Broad Institute Genomics Platform"/>
            <consortium name="The Broad Institute Genome Sequencing Center for Infectious Disease"/>
            <person name="Wu L."/>
            <person name="Ma J."/>
        </authorList>
    </citation>
    <scope>NUCLEOTIDE SEQUENCE [LARGE SCALE GENOMIC DNA]</scope>
    <source>
        <strain evidence="3">JCM 9458</strain>
    </source>
</reference>
<dbReference type="InterPro" id="IPR024344">
    <property type="entry name" value="MDMPI_metal-binding"/>
</dbReference>
<accession>A0ABP6T5H0</accession>
<evidence type="ECO:0000313" key="2">
    <source>
        <dbReference type="EMBL" id="GAA3393084.1"/>
    </source>
</evidence>
<keyword evidence="3" id="KW-1185">Reference proteome</keyword>
<dbReference type="EMBL" id="BAAAYN010000040">
    <property type="protein sequence ID" value="GAA3393084.1"/>
    <property type="molecule type" value="Genomic_DNA"/>
</dbReference>
<evidence type="ECO:0000259" key="1">
    <source>
        <dbReference type="Pfam" id="PF11716"/>
    </source>
</evidence>